<evidence type="ECO:0000313" key="1">
    <source>
        <dbReference type="EMBL" id="MFB9465481.1"/>
    </source>
</evidence>
<organism evidence="1 2">
    <name type="scientific">Streptomyces cinereospinus</name>
    <dbReference type="NCBI Taxonomy" id="285561"/>
    <lineage>
        <taxon>Bacteria</taxon>
        <taxon>Bacillati</taxon>
        <taxon>Actinomycetota</taxon>
        <taxon>Actinomycetes</taxon>
        <taxon>Kitasatosporales</taxon>
        <taxon>Streptomycetaceae</taxon>
        <taxon>Streptomyces</taxon>
    </lineage>
</organism>
<dbReference type="EMBL" id="JBHMCY010000047">
    <property type="protein sequence ID" value="MFB9465481.1"/>
    <property type="molecule type" value="Genomic_DNA"/>
</dbReference>
<reference evidence="1 2" key="1">
    <citation type="submission" date="2024-09" db="EMBL/GenBank/DDBJ databases">
        <authorList>
            <person name="Sun Q."/>
            <person name="Mori K."/>
        </authorList>
    </citation>
    <scope>NUCLEOTIDE SEQUENCE [LARGE SCALE GENOMIC DNA]</scope>
    <source>
        <strain evidence="1 2">JCM 6917</strain>
    </source>
</reference>
<dbReference type="RefSeq" id="WP_381348311.1">
    <property type="nucleotide sequence ID" value="NZ_JBHMCY010000047.1"/>
</dbReference>
<name>A0ABV5N5W8_9ACTN</name>
<accession>A0ABV5N5W8</accession>
<evidence type="ECO:0000313" key="2">
    <source>
        <dbReference type="Proteomes" id="UP001589709"/>
    </source>
</evidence>
<keyword evidence="2" id="KW-1185">Reference proteome</keyword>
<dbReference type="Pfam" id="PF19681">
    <property type="entry name" value="DUF6183"/>
    <property type="match status" value="1"/>
</dbReference>
<comment type="caution">
    <text evidence="1">The sequence shown here is derived from an EMBL/GenBank/DDBJ whole genome shotgun (WGS) entry which is preliminary data.</text>
</comment>
<protein>
    <submittedName>
        <fullName evidence="1">DUF6183 family protein</fullName>
    </submittedName>
</protein>
<gene>
    <name evidence="1" type="ORF">ACFF45_22920</name>
</gene>
<sequence length="375" mass="39963">MTDRVQEIVTKLPGLSSVTDVWKEAGRRLARGDATFVADLGIALAGAYSSDSRRIRQYRSVFDHLLRLLATTPGSGNVAQALRMVSSAEVADGQVDRYAASLLASSHPAEELAVAFSGEASEELRACLVHELVLRGVGVLEIPGIARWAASPHWRHHPLGWLPLTLSEVEGQPDLPSHGVRGSSCSMPYGPPENRDVAVVAAVHVPSVEETTTETAAMGISAAVANWAEESNGRIEARVFELVDPLKDESVPGLLPALGLECLEGVRKKTGFSVAVCPPEWAWRLLFAAASTGGAYNFGVRGAYGRLAAWQALAHLSGAVAGEPAEAVEARARACTWYGFSAGTEWFEHVAWDLGLAVVSPERRRLAVLAATDTD</sequence>
<dbReference type="InterPro" id="IPR045756">
    <property type="entry name" value="DUF6183"/>
</dbReference>
<proteinExistence type="predicted"/>
<dbReference type="Proteomes" id="UP001589709">
    <property type="component" value="Unassembled WGS sequence"/>
</dbReference>